<dbReference type="Gene3D" id="2.170.130.30">
    <property type="match status" value="1"/>
</dbReference>
<name>A0A1F7YYG7_9BACT</name>
<dbReference type="Pfam" id="PF14478">
    <property type="entry name" value="DUF4430"/>
    <property type="match status" value="1"/>
</dbReference>
<keyword evidence="1" id="KW-0812">Transmembrane</keyword>
<keyword evidence="1" id="KW-1133">Transmembrane helix</keyword>
<proteinExistence type="predicted"/>
<accession>A0A1F7YYG7</accession>
<reference evidence="3 4" key="1">
    <citation type="journal article" date="2016" name="Nat. Commun.">
        <title>Thousands of microbial genomes shed light on interconnected biogeochemical processes in an aquifer system.</title>
        <authorList>
            <person name="Anantharaman K."/>
            <person name="Brown C.T."/>
            <person name="Hug L.A."/>
            <person name="Sharon I."/>
            <person name="Castelle C.J."/>
            <person name="Probst A.J."/>
            <person name="Thomas B.C."/>
            <person name="Singh A."/>
            <person name="Wilkins M.J."/>
            <person name="Karaoz U."/>
            <person name="Brodie E.L."/>
            <person name="Williams K.H."/>
            <person name="Hubbard S.S."/>
            <person name="Banfield J.F."/>
        </authorList>
    </citation>
    <scope>NUCLEOTIDE SEQUENCE [LARGE SCALE GENOMIC DNA]</scope>
</reference>
<feature type="transmembrane region" description="Helical" evidence="1">
    <location>
        <begin position="6"/>
        <end position="24"/>
    </location>
</feature>
<comment type="caution">
    <text evidence="3">The sequence shown here is derived from an EMBL/GenBank/DDBJ whole genome shotgun (WGS) entry which is preliminary data.</text>
</comment>
<keyword evidence="1" id="KW-0472">Membrane</keyword>
<dbReference type="AlphaFoldDB" id="A0A1F7YYG7"/>
<dbReference type="EMBL" id="MGGP01000015">
    <property type="protein sequence ID" value="OGM32406.1"/>
    <property type="molecule type" value="Genomic_DNA"/>
</dbReference>
<sequence>MTIKKLEIFVIVVIISVIGIIYAFTQKPVRTPTNDLVRSQSEANIIEYPGQDGQTALELLQARHQVEAKNYSFGDLVMSIDGVTPDSQHFWAMYVNGQFSQVGASAYVTKNSDMIKWQIDEIKN</sequence>
<evidence type="ECO:0000313" key="3">
    <source>
        <dbReference type="EMBL" id="OGM32406.1"/>
    </source>
</evidence>
<organism evidence="3 4">
    <name type="scientific">Candidatus Woesebacteria bacterium RIFCSPHIGHO2_01_FULL_44_21</name>
    <dbReference type="NCBI Taxonomy" id="1802503"/>
    <lineage>
        <taxon>Bacteria</taxon>
        <taxon>Candidatus Woeseibacteriota</taxon>
    </lineage>
</organism>
<evidence type="ECO:0000313" key="4">
    <source>
        <dbReference type="Proteomes" id="UP000178870"/>
    </source>
</evidence>
<evidence type="ECO:0000256" key="1">
    <source>
        <dbReference type="SAM" id="Phobius"/>
    </source>
</evidence>
<protein>
    <recommendedName>
        <fullName evidence="2">Transcobalamin-like C-terminal domain-containing protein</fullName>
    </recommendedName>
</protein>
<gene>
    <name evidence="3" type="ORF">A2803_01950</name>
</gene>
<evidence type="ECO:0000259" key="2">
    <source>
        <dbReference type="Pfam" id="PF14478"/>
    </source>
</evidence>
<dbReference type="InterPro" id="IPR027954">
    <property type="entry name" value="Transcobalamin-like_C"/>
</dbReference>
<dbReference type="Proteomes" id="UP000178870">
    <property type="component" value="Unassembled WGS sequence"/>
</dbReference>
<feature type="domain" description="Transcobalamin-like C-terminal" evidence="2">
    <location>
        <begin position="53"/>
        <end position="119"/>
    </location>
</feature>